<keyword evidence="3" id="KW-1185">Reference proteome</keyword>
<dbReference type="KEGG" id="trc:DYE49_05105"/>
<sequence>MEHLYYLVAQLPSFSVTDDSSAKLPITTEYYKDLCSRFMSAESSRIAAGLTLEPPLEQETTGSAFLDAWYTRERNLRLALAQLRALKMKKEAKNLPLTSDGEVIQAARTATGMDSPLSAEQFLNQYRMALLDKIAPLDIFSADAVYCYGLKLMLAERMKKFNRDEGLASYHKIYDEILGEKK</sequence>
<organism evidence="1 3">
    <name type="scientific">Treponema rectale</name>
    <dbReference type="NCBI Taxonomy" id="744512"/>
    <lineage>
        <taxon>Bacteria</taxon>
        <taxon>Pseudomonadati</taxon>
        <taxon>Spirochaetota</taxon>
        <taxon>Spirochaetia</taxon>
        <taxon>Spirochaetales</taxon>
        <taxon>Treponemataceae</taxon>
        <taxon>Treponema</taxon>
    </lineage>
</organism>
<dbReference type="EMBL" id="JACHFR010000001">
    <property type="protein sequence ID" value="MBB5218447.1"/>
    <property type="molecule type" value="Genomic_DNA"/>
</dbReference>
<dbReference type="Proteomes" id="UP000593591">
    <property type="component" value="Chromosome"/>
</dbReference>
<dbReference type="RefSeq" id="WP_184651866.1">
    <property type="nucleotide sequence ID" value="NZ_JACHFR010000001.1"/>
</dbReference>
<dbReference type="Proteomes" id="UP000578697">
    <property type="component" value="Unassembled WGS sequence"/>
</dbReference>
<evidence type="ECO:0000313" key="3">
    <source>
        <dbReference type="Proteomes" id="UP000578697"/>
    </source>
</evidence>
<protein>
    <submittedName>
        <fullName evidence="2">DUF2764 family protein</fullName>
    </submittedName>
</protein>
<proteinExistence type="predicted"/>
<evidence type="ECO:0000313" key="2">
    <source>
        <dbReference type="EMBL" id="QOS39863.1"/>
    </source>
</evidence>
<evidence type="ECO:0000313" key="4">
    <source>
        <dbReference type="Proteomes" id="UP000593591"/>
    </source>
</evidence>
<dbReference type="EMBL" id="CP031517">
    <property type="protein sequence ID" value="QOS39863.1"/>
    <property type="molecule type" value="Genomic_DNA"/>
</dbReference>
<name>A0A840S9S2_9SPIR</name>
<reference evidence="2 4" key="1">
    <citation type="submission" date="2018-08" db="EMBL/GenBank/DDBJ databases">
        <title>The first complete genome of Treponema rectale (CHPAT), a commensal spirochete of the bovine rectum.</title>
        <authorList>
            <person name="Staton G.J."/>
            <person name="Clegg S.R."/>
            <person name="Carter S.D."/>
            <person name="Radford A.D."/>
            <person name="Darby A."/>
            <person name="Hall N."/>
            <person name="Birtles R.J."/>
            <person name="Evans N.J."/>
        </authorList>
    </citation>
    <scope>NUCLEOTIDE SEQUENCE [LARGE SCALE GENOMIC DNA]</scope>
    <source>
        <strain evidence="2 4">CHPA</strain>
    </source>
</reference>
<gene>
    <name evidence="2" type="ORF">DYE49_05105</name>
    <name evidence="1" type="ORF">HNP77_000791</name>
</gene>
<accession>A0A840S9S2</accession>
<dbReference type="AlphaFoldDB" id="A0A840S9S2"/>
<evidence type="ECO:0000313" key="1">
    <source>
        <dbReference type="EMBL" id="MBB5218447.1"/>
    </source>
</evidence>
<reference evidence="1 3" key="2">
    <citation type="submission" date="2020-08" db="EMBL/GenBank/DDBJ databases">
        <title>Genomic Encyclopedia of Type Strains, Phase IV (KMG-IV): sequencing the most valuable type-strain genomes for metagenomic binning, comparative biology and taxonomic classification.</title>
        <authorList>
            <person name="Goeker M."/>
        </authorList>
    </citation>
    <scope>NUCLEOTIDE SEQUENCE [LARGE SCALE GENOMIC DNA]</scope>
    <source>
        <strain evidence="1 3">DSM 103679</strain>
    </source>
</reference>